<dbReference type="Proteomes" id="UP000579153">
    <property type="component" value="Unassembled WGS sequence"/>
</dbReference>
<evidence type="ECO:0000313" key="1">
    <source>
        <dbReference type="EMBL" id="MBB5773690.1"/>
    </source>
</evidence>
<reference evidence="1 2" key="1">
    <citation type="submission" date="2020-08" db="EMBL/GenBank/DDBJ databases">
        <title>Sequencing the genomes of 1000 actinobacteria strains.</title>
        <authorList>
            <person name="Klenk H.-P."/>
        </authorList>
    </citation>
    <scope>NUCLEOTIDE SEQUENCE [LARGE SCALE GENOMIC DNA]</scope>
    <source>
        <strain evidence="1 2">DSM 45507</strain>
    </source>
</reference>
<dbReference type="EMBL" id="JACHMB010000001">
    <property type="protein sequence ID" value="MBB5773690.1"/>
    <property type="molecule type" value="Genomic_DNA"/>
</dbReference>
<evidence type="ECO:0000313" key="2">
    <source>
        <dbReference type="Proteomes" id="UP000579153"/>
    </source>
</evidence>
<name>A0A7W9FY28_9ACTN</name>
<dbReference type="RefSeq" id="WP_185067635.1">
    <property type="nucleotide sequence ID" value="NZ_CBDRAU010000046.1"/>
</dbReference>
<comment type="caution">
    <text evidence="1">The sequence shown here is derived from an EMBL/GenBank/DDBJ whole genome shotgun (WGS) entry which is preliminary data.</text>
</comment>
<protein>
    <submittedName>
        <fullName evidence="1">Uncharacterized protein</fullName>
    </submittedName>
</protein>
<keyword evidence="2" id="KW-1185">Reference proteome</keyword>
<accession>A0A7W9FY28</accession>
<sequence>MVDNTVQMTCERAGAVLAHCAGGFLDTVAFAALGERDYLDIKIVQTLKWPMVSLLLEDVRHVAVDKGPDIESSLVDEITLTPLLRTATTWPSEADGLVTRFDGLPDLYWLRLVGPTMITAVGAIMTISTSSDFSTLA</sequence>
<dbReference type="AlphaFoldDB" id="A0A7W9FY28"/>
<organism evidence="1 2">
    <name type="scientific">Nonomuraea jabiensis</name>
    <dbReference type="NCBI Taxonomy" id="882448"/>
    <lineage>
        <taxon>Bacteria</taxon>
        <taxon>Bacillati</taxon>
        <taxon>Actinomycetota</taxon>
        <taxon>Actinomycetes</taxon>
        <taxon>Streptosporangiales</taxon>
        <taxon>Streptosporangiaceae</taxon>
        <taxon>Nonomuraea</taxon>
    </lineage>
</organism>
<proteinExistence type="predicted"/>
<gene>
    <name evidence="1" type="ORF">HD596_000446</name>
</gene>